<reference evidence="7" key="1">
    <citation type="journal article" date="2019" name="Int. J. Syst. Evol. Microbiol.">
        <title>The Global Catalogue of Microorganisms (GCM) 10K type strain sequencing project: providing services to taxonomists for standard genome sequencing and annotation.</title>
        <authorList>
            <consortium name="The Broad Institute Genomics Platform"/>
            <consortium name="The Broad Institute Genome Sequencing Center for Infectious Disease"/>
            <person name="Wu L."/>
            <person name="Ma J."/>
        </authorList>
    </citation>
    <scope>NUCLEOTIDE SEQUENCE [LARGE SCALE GENOMIC DNA]</scope>
    <source>
        <strain evidence="7">NBRC 100033</strain>
    </source>
</reference>
<dbReference type="Pfam" id="PF07804">
    <property type="entry name" value="HipA_C"/>
    <property type="match status" value="1"/>
</dbReference>
<dbReference type="Pfam" id="PF13657">
    <property type="entry name" value="Couple_hipA"/>
    <property type="match status" value="1"/>
</dbReference>
<dbReference type="InterPro" id="IPR052028">
    <property type="entry name" value="HipA_Ser/Thr_kinase"/>
</dbReference>
<dbReference type="InterPro" id="IPR017508">
    <property type="entry name" value="HipA_N1"/>
</dbReference>
<dbReference type="PANTHER" id="PTHR37419:SF8">
    <property type="entry name" value="TOXIN YJJJ"/>
    <property type="match status" value="1"/>
</dbReference>
<dbReference type="EMBL" id="BSOR01000017">
    <property type="protein sequence ID" value="GLR63741.1"/>
    <property type="molecule type" value="Genomic_DNA"/>
</dbReference>
<evidence type="ECO:0000259" key="4">
    <source>
        <dbReference type="Pfam" id="PF07804"/>
    </source>
</evidence>
<comment type="caution">
    <text evidence="6">The sequence shown here is derived from an EMBL/GenBank/DDBJ whole genome shotgun (WGS) entry which is preliminary data.</text>
</comment>
<dbReference type="Proteomes" id="UP001156682">
    <property type="component" value="Unassembled WGS sequence"/>
</dbReference>
<keyword evidence="3 6" id="KW-0418">Kinase</keyword>
<evidence type="ECO:0000313" key="7">
    <source>
        <dbReference type="Proteomes" id="UP001156682"/>
    </source>
</evidence>
<evidence type="ECO:0000259" key="5">
    <source>
        <dbReference type="Pfam" id="PF13657"/>
    </source>
</evidence>
<dbReference type="InterPro" id="IPR012893">
    <property type="entry name" value="HipA-like_C"/>
</dbReference>
<accession>A0ABQ5ZU95</accession>
<comment type="similarity">
    <text evidence="1">Belongs to the HipA Ser/Thr kinase family.</text>
</comment>
<dbReference type="Gene3D" id="1.10.1070.20">
    <property type="match status" value="1"/>
</dbReference>
<evidence type="ECO:0000256" key="3">
    <source>
        <dbReference type="ARBA" id="ARBA00022777"/>
    </source>
</evidence>
<feature type="domain" description="HipA-like C-terminal" evidence="4">
    <location>
        <begin position="163"/>
        <end position="373"/>
    </location>
</feature>
<evidence type="ECO:0000256" key="1">
    <source>
        <dbReference type="ARBA" id="ARBA00010164"/>
    </source>
</evidence>
<protein>
    <submittedName>
        <fullName evidence="6">Phosphatidylinositol kinase</fullName>
    </submittedName>
</protein>
<evidence type="ECO:0000256" key="2">
    <source>
        <dbReference type="ARBA" id="ARBA00022679"/>
    </source>
</evidence>
<dbReference type="PANTHER" id="PTHR37419">
    <property type="entry name" value="SERINE/THREONINE-PROTEIN KINASE TOXIN HIPA"/>
    <property type="match status" value="1"/>
</dbReference>
<keyword evidence="2" id="KW-0808">Transferase</keyword>
<name>A0ABQ5ZU95_9GAMM</name>
<organism evidence="6 7">
    <name type="scientific">Marinospirillum insulare</name>
    <dbReference type="NCBI Taxonomy" id="217169"/>
    <lineage>
        <taxon>Bacteria</taxon>
        <taxon>Pseudomonadati</taxon>
        <taxon>Pseudomonadota</taxon>
        <taxon>Gammaproteobacteria</taxon>
        <taxon>Oceanospirillales</taxon>
        <taxon>Oceanospirillaceae</taxon>
        <taxon>Marinospirillum</taxon>
    </lineage>
</organism>
<feature type="domain" description="HipA N-terminal subdomain 1" evidence="5">
    <location>
        <begin position="22"/>
        <end position="110"/>
    </location>
</feature>
<evidence type="ECO:0000313" key="6">
    <source>
        <dbReference type="EMBL" id="GLR63741.1"/>
    </source>
</evidence>
<proteinExistence type="inferred from homology"/>
<dbReference type="GO" id="GO:0016301">
    <property type="term" value="F:kinase activity"/>
    <property type="evidence" value="ECO:0007669"/>
    <property type="project" value="UniProtKB-KW"/>
</dbReference>
<keyword evidence="7" id="KW-1185">Reference proteome</keyword>
<dbReference type="RefSeq" id="WP_051610407.1">
    <property type="nucleotide sequence ID" value="NZ_BSOR01000017.1"/>
</dbReference>
<sequence length="424" mass="47441">MSRQPTSKVYIFAQTLAGEYVPAAVLSSANGSYSFGYAKSWMARGDAFALDPINLPFTDSIYRDNFLWSCFDDTMPDNWGRRVILSIHKDHPKNHLEWMLASRGSGVGMLAASASQHYTPKLARVAEFGQLEQLMRATRAIELGDFDSQLFSPELLKVLQYGSSMGGARPKVTVSHENKEWIAKFSRNDDIFNQVKAEKACLEMARSAGCRVPEVKLIDLAGSTTIMVERFDRLPNGQRLHYLSANAILNIHKTRPNDQRMGYPHLAGLTQRLSFEPELDQKELFTRMLLNIMVGNTDDHLKNHGFLREQNGLYRLSPIFDVLPHPSQLDQQAILVGENGREASLTNAMSKVQAFGLTEKEALLIIQSCADVVDNCQVYFSEAGMNNNDIARLSNICLRTLGEAENLISGRVNFAEAYPNLPEC</sequence>
<gene>
    <name evidence="6" type="ORF">GCM10007878_11760</name>
</gene>